<dbReference type="RefSeq" id="WP_404549338.1">
    <property type="nucleotide sequence ID" value="NZ_JADIKJ010000034.1"/>
</dbReference>
<feature type="compositionally biased region" description="Polar residues" evidence="1">
    <location>
        <begin position="16"/>
        <end position="27"/>
    </location>
</feature>
<name>A0ABW8JPN7_9GAMM</name>
<protein>
    <submittedName>
        <fullName evidence="2">Uncharacterized protein</fullName>
    </submittedName>
</protein>
<reference evidence="2 3" key="1">
    <citation type="submission" date="2020-10" db="EMBL/GenBank/DDBJ databases">
        <title>Phylogeny of dyella-like bacteria.</title>
        <authorList>
            <person name="Fu J."/>
        </authorList>
    </citation>
    <scope>NUCLEOTIDE SEQUENCE [LARGE SCALE GENOMIC DNA]</scope>
    <source>
        <strain evidence="2 3">JP1</strain>
    </source>
</reference>
<comment type="caution">
    <text evidence="2">The sequence shown here is derived from an EMBL/GenBank/DDBJ whole genome shotgun (WGS) entry which is preliminary data.</text>
</comment>
<dbReference type="Proteomes" id="UP001620461">
    <property type="component" value="Unassembled WGS sequence"/>
</dbReference>
<dbReference type="EMBL" id="JADIKJ010000034">
    <property type="protein sequence ID" value="MFK2902216.1"/>
    <property type="molecule type" value="Genomic_DNA"/>
</dbReference>
<organism evidence="2 3">
    <name type="scientific">Dyella jejuensis</name>
    <dbReference type="NCBI Taxonomy" id="1432009"/>
    <lineage>
        <taxon>Bacteria</taxon>
        <taxon>Pseudomonadati</taxon>
        <taxon>Pseudomonadota</taxon>
        <taxon>Gammaproteobacteria</taxon>
        <taxon>Lysobacterales</taxon>
        <taxon>Rhodanobacteraceae</taxon>
        <taxon>Dyella</taxon>
    </lineage>
</organism>
<accession>A0ABW8JPN7</accession>
<feature type="region of interest" description="Disordered" evidence="1">
    <location>
        <begin position="1"/>
        <end position="27"/>
    </location>
</feature>
<evidence type="ECO:0000313" key="3">
    <source>
        <dbReference type="Proteomes" id="UP001620461"/>
    </source>
</evidence>
<keyword evidence="3" id="KW-1185">Reference proteome</keyword>
<evidence type="ECO:0000256" key="1">
    <source>
        <dbReference type="SAM" id="MobiDB-lite"/>
    </source>
</evidence>
<sequence length="60" mass="6398">MKDHFDDPVGRFIEGNSPTGDATPDGTTSLEQMIRAAIEQQNSSHNCYGTPVGQDNGAAF</sequence>
<proteinExistence type="predicted"/>
<evidence type="ECO:0000313" key="2">
    <source>
        <dbReference type="EMBL" id="MFK2902216.1"/>
    </source>
</evidence>
<gene>
    <name evidence="2" type="ORF">ISP15_17955</name>
</gene>